<feature type="transmembrane region" description="Helical" evidence="6">
    <location>
        <begin position="86"/>
        <end position="103"/>
    </location>
</feature>
<evidence type="ECO:0000256" key="6">
    <source>
        <dbReference type="SAM" id="Phobius"/>
    </source>
</evidence>
<evidence type="ECO:0000256" key="4">
    <source>
        <dbReference type="ARBA" id="ARBA00023136"/>
    </source>
</evidence>
<feature type="transmembrane region" description="Helical" evidence="6">
    <location>
        <begin position="291"/>
        <end position="308"/>
    </location>
</feature>
<dbReference type="EMBL" id="FNVU01000001">
    <property type="protein sequence ID" value="SEF50399.1"/>
    <property type="molecule type" value="Genomic_DNA"/>
</dbReference>
<evidence type="ECO:0000256" key="2">
    <source>
        <dbReference type="ARBA" id="ARBA00022692"/>
    </source>
</evidence>
<feature type="region of interest" description="Disordered" evidence="5">
    <location>
        <begin position="1"/>
        <end position="48"/>
    </location>
</feature>
<evidence type="ECO:0000256" key="5">
    <source>
        <dbReference type="SAM" id="MobiDB-lite"/>
    </source>
</evidence>
<dbReference type="AlphaFoldDB" id="A0A1H5SIF5"/>
<dbReference type="GO" id="GO:0005886">
    <property type="term" value="C:plasma membrane"/>
    <property type="evidence" value="ECO:0007669"/>
    <property type="project" value="TreeGrafter"/>
</dbReference>
<evidence type="ECO:0000256" key="3">
    <source>
        <dbReference type="ARBA" id="ARBA00022989"/>
    </source>
</evidence>
<feature type="compositionally biased region" description="Low complexity" evidence="5">
    <location>
        <begin position="415"/>
        <end position="432"/>
    </location>
</feature>
<feature type="transmembrane region" description="Helical" evidence="6">
    <location>
        <begin position="206"/>
        <end position="226"/>
    </location>
</feature>
<gene>
    <name evidence="7" type="ORF">SAMN05216223_101145</name>
</gene>
<keyword evidence="8" id="KW-1185">Reference proteome</keyword>
<feature type="compositionally biased region" description="Basic and acidic residues" evidence="5">
    <location>
        <begin position="7"/>
        <end position="16"/>
    </location>
</feature>
<dbReference type="InterPro" id="IPR003339">
    <property type="entry name" value="ABC/ECF_trnsptr_transmembrane"/>
</dbReference>
<reference evidence="7 8" key="1">
    <citation type="submission" date="2016-10" db="EMBL/GenBank/DDBJ databases">
        <authorList>
            <person name="de Groot N.N."/>
        </authorList>
    </citation>
    <scope>NUCLEOTIDE SEQUENCE [LARGE SCALE GENOMIC DNA]</scope>
    <source>
        <strain evidence="7 8">CGMCC 4.2023</strain>
    </source>
</reference>
<evidence type="ECO:0000256" key="1">
    <source>
        <dbReference type="ARBA" id="ARBA00004141"/>
    </source>
</evidence>
<accession>A0A1H5SIF5</accession>
<feature type="transmembrane region" description="Helical" evidence="6">
    <location>
        <begin position="61"/>
        <end position="80"/>
    </location>
</feature>
<dbReference type="RefSeq" id="WP_107503969.1">
    <property type="nucleotide sequence ID" value="NZ_FNVU01000001.1"/>
</dbReference>
<organism evidence="7 8">
    <name type="scientific">Actinacidiphila yanglinensis</name>
    <dbReference type="NCBI Taxonomy" id="310779"/>
    <lineage>
        <taxon>Bacteria</taxon>
        <taxon>Bacillati</taxon>
        <taxon>Actinomycetota</taxon>
        <taxon>Actinomycetes</taxon>
        <taxon>Kitasatosporales</taxon>
        <taxon>Streptomycetaceae</taxon>
        <taxon>Actinacidiphila</taxon>
    </lineage>
</organism>
<protein>
    <submittedName>
        <fullName evidence="7">Energy-coupling factor transport system permease protein</fullName>
    </submittedName>
</protein>
<dbReference type="Proteomes" id="UP000236754">
    <property type="component" value="Unassembled WGS sequence"/>
</dbReference>
<feature type="transmembrane region" description="Helical" evidence="6">
    <location>
        <begin position="115"/>
        <end position="135"/>
    </location>
</feature>
<evidence type="ECO:0000313" key="8">
    <source>
        <dbReference type="Proteomes" id="UP000236754"/>
    </source>
</evidence>
<comment type="subcellular location">
    <subcellularLocation>
        <location evidence="1">Membrane</location>
        <topology evidence="1">Multi-pass membrane protein</topology>
    </subcellularLocation>
</comment>
<dbReference type="OrthoDB" id="5187293at2"/>
<dbReference type="PANTHER" id="PTHR33514:SF15">
    <property type="entry name" value="COBALT TRANSPORT PROTEIN"/>
    <property type="match status" value="1"/>
</dbReference>
<proteinExistence type="predicted"/>
<keyword evidence="2 6" id="KW-0812">Transmembrane</keyword>
<feature type="transmembrane region" description="Helical" evidence="6">
    <location>
        <begin position="352"/>
        <end position="371"/>
    </location>
</feature>
<name>A0A1H5SIF5_9ACTN</name>
<feature type="transmembrane region" description="Helical" evidence="6">
    <location>
        <begin position="314"/>
        <end position="331"/>
    </location>
</feature>
<keyword evidence="4 6" id="KW-0472">Membrane</keyword>
<keyword evidence="3 6" id="KW-1133">Transmembrane helix</keyword>
<feature type="transmembrane region" description="Helical" evidence="6">
    <location>
        <begin position="391"/>
        <end position="409"/>
    </location>
</feature>
<sequence>MTAPADPRPDAPRPDAARSTGSTGPGAPAPRGPHAAERAGAKAPHHGDRWRRWRAPVAGRANALHAGAWWVWALGLATAASRTSNPLLLALVVAVAGYVVAARRTEAPWARSYGAFLRLGGFVLVVRLVFAVVLGSPVPGTHVLVTLPEVPLPGWAQGVRIGGRVTAEGVVFALRDGMKLAALLVCVGAANALANPARLLKSLPGALYEAGVAVVVAMTFAPHLVADVARLRAARRLRGRPDRGVRALLQVGLPVLEGALERSVALAAAMDTRGYGRTAQVPAGVRRATSALTLGGLLGICAGTYALLSASGAGYGLPVLLAGLAAAVAGLRLGGRRSVRTRYRPDRWGPRAWLVAGSGVAVAALMIAAASYAPDALDPPAYPLTAPTLPLWPALSLLLGLLPAFVAPAPPATRPEPGAATAAEAGVEGATR</sequence>
<dbReference type="PANTHER" id="PTHR33514">
    <property type="entry name" value="PROTEIN ABCI12, CHLOROPLASTIC"/>
    <property type="match status" value="1"/>
</dbReference>
<feature type="region of interest" description="Disordered" evidence="5">
    <location>
        <begin position="413"/>
        <end position="432"/>
    </location>
</feature>
<evidence type="ECO:0000313" key="7">
    <source>
        <dbReference type="EMBL" id="SEF50399.1"/>
    </source>
</evidence>
<dbReference type="Pfam" id="PF02361">
    <property type="entry name" value="CbiQ"/>
    <property type="match status" value="1"/>
</dbReference>